<dbReference type="AlphaFoldDB" id="W2CUS8"/>
<dbReference type="InterPro" id="IPR029063">
    <property type="entry name" value="SAM-dependent_MTases_sf"/>
</dbReference>
<reference evidence="1 2" key="1">
    <citation type="submission" date="2013-11" db="EMBL/GenBank/DDBJ databases">
        <title>Single cell genomics of uncultured Tannerella BU063 (oral taxon 286).</title>
        <authorList>
            <person name="Beall C.J."/>
            <person name="Campbell A.G."/>
            <person name="Griffen A.L."/>
            <person name="Podar M."/>
            <person name="Leys E.J."/>
        </authorList>
    </citation>
    <scope>NUCLEOTIDE SEQUENCE [LARGE SCALE GENOMIC DNA]</scope>
    <source>
        <strain evidence="1">Cell 6/7/9</strain>
    </source>
</reference>
<dbReference type="InterPro" id="IPR008884">
    <property type="entry name" value="TylF_MeTrfase"/>
</dbReference>
<dbReference type="Gene3D" id="3.40.50.150">
    <property type="entry name" value="Vaccinia Virus protein VP39"/>
    <property type="match status" value="1"/>
</dbReference>
<organism evidence="1 2">
    <name type="scientific">Tannerella sp. oral taxon BU063 isolate Cell 6/7/9</name>
    <dbReference type="NCBI Taxonomy" id="1411021"/>
    <lineage>
        <taxon>Bacteria</taxon>
        <taxon>Pseudomonadati</taxon>
        <taxon>Bacteroidota</taxon>
        <taxon>Bacteroidia</taxon>
        <taxon>Bacteroidales</taxon>
        <taxon>Tannerellaceae</taxon>
        <taxon>Tannerella</taxon>
    </lineage>
</organism>
<dbReference type="PANTHER" id="PTHR40036:SF1">
    <property type="entry name" value="MACROCIN O-METHYLTRANSFERASE"/>
    <property type="match status" value="1"/>
</dbReference>
<sequence length="246" mass="29569">MMINIFLKRIRLRRDLILNRKWSDINYILSRKEEFSRDFLGRHKNIQEIEHQVGRYLNMKDIANEILANNYSGDVVEFGTYQGLGLIYLSELIRKKDVLFIGLDSFEGLPIDSTIWKQGMFNETSTETVYKNLHKYSKQSRFLLIKGWYNLPTVREQLYQATKDVVLVHFDADLKVSTYDALVCMTPFLEKRREPMYLLFDDWGCHPDEVPEAFYEWIRHYQVECRFNVDRLSSTRFTRYYRLTPR</sequence>
<gene>
    <name evidence="1" type="ORF">T231_02275</name>
</gene>
<evidence type="ECO:0000313" key="2">
    <source>
        <dbReference type="Proteomes" id="UP000018874"/>
    </source>
</evidence>
<proteinExistence type="predicted"/>
<evidence type="ECO:0008006" key="3">
    <source>
        <dbReference type="Google" id="ProtNLM"/>
    </source>
</evidence>
<dbReference type="EMBL" id="AYYD01000461">
    <property type="protein sequence ID" value="ETK10910.1"/>
    <property type="molecule type" value="Genomic_DNA"/>
</dbReference>
<protein>
    <recommendedName>
        <fullName evidence="3">Class I SAM-dependent methyltransferase</fullName>
    </recommendedName>
</protein>
<dbReference type="Pfam" id="PF05711">
    <property type="entry name" value="TylF"/>
    <property type="match status" value="1"/>
</dbReference>
<name>W2CUS8_9BACT</name>
<evidence type="ECO:0000313" key="1">
    <source>
        <dbReference type="EMBL" id="ETK10910.1"/>
    </source>
</evidence>
<comment type="caution">
    <text evidence="1">The sequence shown here is derived from an EMBL/GenBank/DDBJ whole genome shotgun (WGS) entry which is preliminary data.</text>
</comment>
<dbReference type="PANTHER" id="PTHR40036">
    <property type="entry name" value="MACROCIN O-METHYLTRANSFERASE"/>
    <property type="match status" value="1"/>
</dbReference>
<dbReference type="Proteomes" id="UP000018874">
    <property type="component" value="Unassembled WGS sequence"/>
</dbReference>
<accession>W2CUS8</accession>
<keyword evidence="2" id="KW-1185">Reference proteome</keyword>